<dbReference type="InterPro" id="IPR052345">
    <property type="entry name" value="Rad_response_metalloprotease"/>
</dbReference>
<dbReference type="PANTHER" id="PTHR43236:SF2">
    <property type="entry name" value="BLL0069 PROTEIN"/>
    <property type="match status" value="1"/>
</dbReference>
<accession>A0A418YRK3</accession>
<evidence type="ECO:0000259" key="1">
    <source>
        <dbReference type="PROSITE" id="PS51702"/>
    </source>
</evidence>
<dbReference type="Proteomes" id="UP000283469">
    <property type="component" value="Unassembled WGS sequence"/>
</dbReference>
<dbReference type="InterPro" id="IPR003314">
    <property type="entry name" value="Mu-type_HTH"/>
</dbReference>
<protein>
    <submittedName>
        <fullName evidence="2">ImmA/IrrE family metallo-endopeptidase</fullName>
    </submittedName>
</protein>
<dbReference type="Gene3D" id="1.10.10.2910">
    <property type="match status" value="1"/>
</dbReference>
<organism evidence="2 3">
    <name type="scientific">Sphingobium terrigena</name>
    <dbReference type="NCBI Taxonomy" id="2304063"/>
    <lineage>
        <taxon>Bacteria</taxon>
        <taxon>Pseudomonadati</taxon>
        <taxon>Pseudomonadota</taxon>
        <taxon>Alphaproteobacteria</taxon>
        <taxon>Sphingomonadales</taxon>
        <taxon>Sphingomonadaceae</taxon>
        <taxon>Sphingobium</taxon>
    </lineage>
</organism>
<sequence>MTVSREWSNLPAKLRAAVEQHQAEAPVDLAALARGFGLSVKAATLAPGISGEIRPEGNSFVIRVNRHDAAVRQRFTVAHEIAHFLLHQSEIGKGITDDVLYRSSLSGKIEAEANRLAADILMPDHLVQRIKANSEVLNINDIPLHLSKRFGVSESAMKIKLGL</sequence>
<comment type="caution">
    <text evidence="2">The sequence shown here is derived from an EMBL/GenBank/DDBJ whole genome shotgun (WGS) entry which is preliminary data.</text>
</comment>
<gene>
    <name evidence="2" type="ORF">D0Z70_12330</name>
</gene>
<name>A0A418YRK3_9SPHN</name>
<dbReference type="InterPro" id="IPR010359">
    <property type="entry name" value="IrrE_HExxH"/>
</dbReference>
<dbReference type="EMBL" id="QVRA01000010">
    <property type="protein sequence ID" value="RJG54299.1"/>
    <property type="molecule type" value="Genomic_DNA"/>
</dbReference>
<feature type="domain" description="HTH Mu-type" evidence="1">
    <location>
        <begin position="1"/>
        <end position="26"/>
    </location>
</feature>
<dbReference type="PROSITE" id="PS51702">
    <property type="entry name" value="HTH_MU"/>
    <property type="match status" value="1"/>
</dbReference>
<reference evidence="2 3" key="1">
    <citation type="submission" date="2018-08" db="EMBL/GenBank/DDBJ databases">
        <title>Sphingobium sp. EO9.</title>
        <authorList>
            <person name="Park Y."/>
            <person name="Kim K.H."/>
            <person name="Jeon C.O."/>
        </authorList>
    </citation>
    <scope>NUCLEOTIDE SEQUENCE [LARGE SCALE GENOMIC DNA]</scope>
    <source>
        <strain evidence="2 3">EO9</strain>
    </source>
</reference>
<dbReference type="OrthoDB" id="9794834at2"/>
<dbReference type="Pfam" id="PF06114">
    <property type="entry name" value="Peptidase_M78"/>
    <property type="match status" value="1"/>
</dbReference>
<keyword evidence="3" id="KW-1185">Reference proteome</keyword>
<dbReference type="AlphaFoldDB" id="A0A418YRK3"/>
<dbReference type="PANTHER" id="PTHR43236">
    <property type="entry name" value="ANTITOXIN HIGA1"/>
    <property type="match status" value="1"/>
</dbReference>
<proteinExistence type="predicted"/>
<dbReference type="RefSeq" id="WP_119746841.1">
    <property type="nucleotide sequence ID" value="NZ_QVRA01000010.1"/>
</dbReference>
<dbReference type="GO" id="GO:0003677">
    <property type="term" value="F:DNA binding"/>
    <property type="evidence" value="ECO:0007669"/>
    <property type="project" value="InterPro"/>
</dbReference>
<evidence type="ECO:0000313" key="2">
    <source>
        <dbReference type="EMBL" id="RJG54299.1"/>
    </source>
</evidence>
<evidence type="ECO:0000313" key="3">
    <source>
        <dbReference type="Proteomes" id="UP000283469"/>
    </source>
</evidence>